<reference evidence="2" key="1">
    <citation type="submission" date="2023-03" db="EMBL/GenBank/DDBJ databases">
        <title>Chromosome-scale reference genome and RAD-based genetic map of yellow starthistle (Centaurea solstitialis) reveal putative structural variation and QTLs associated with invader traits.</title>
        <authorList>
            <person name="Reatini B."/>
            <person name="Cang F.A."/>
            <person name="Jiang Q."/>
            <person name="Mckibben M.T.W."/>
            <person name="Barker M.S."/>
            <person name="Rieseberg L.H."/>
            <person name="Dlugosch K.M."/>
        </authorList>
    </citation>
    <scope>NUCLEOTIDE SEQUENCE</scope>
    <source>
        <strain evidence="2">CAN-66</strain>
        <tissue evidence="2">Leaf</tissue>
    </source>
</reference>
<name>A0AA38W7Y5_9ASTR</name>
<dbReference type="Proteomes" id="UP001172457">
    <property type="component" value="Chromosome 4"/>
</dbReference>
<dbReference type="PANTHER" id="PTHR33116:SF77">
    <property type="entry name" value="RNA-DIRECTED DNA POLYMERASE"/>
    <property type="match status" value="1"/>
</dbReference>
<feature type="domain" description="Reverse transcriptase" evidence="1">
    <location>
        <begin position="1"/>
        <end position="247"/>
    </location>
</feature>
<dbReference type="Pfam" id="PF00078">
    <property type="entry name" value="RVT_1"/>
    <property type="match status" value="1"/>
</dbReference>
<evidence type="ECO:0000313" key="3">
    <source>
        <dbReference type="Proteomes" id="UP001172457"/>
    </source>
</evidence>
<proteinExistence type="predicted"/>
<evidence type="ECO:0000313" key="2">
    <source>
        <dbReference type="EMBL" id="KAJ9550277.1"/>
    </source>
</evidence>
<dbReference type="InterPro" id="IPR000477">
    <property type="entry name" value="RT_dom"/>
</dbReference>
<dbReference type="InterPro" id="IPR043502">
    <property type="entry name" value="DNA/RNA_pol_sf"/>
</dbReference>
<protein>
    <recommendedName>
        <fullName evidence="1">Reverse transcriptase domain-containing protein</fullName>
    </recommendedName>
</protein>
<organism evidence="2 3">
    <name type="scientific">Centaurea solstitialis</name>
    <name type="common">yellow star-thistle</name>
    <dbReference type="NCBI Taxonomy" id="347529"/>
    <lineage>
        <taxon>Eukaryota</taxon>
        <taxon>Viridiplantae</taxon>
        <taxon>Streptophyta</taxon>
        <taxon>Embryophyta</taxon>
        <taxon>Tracheophyta</taxon>
        <taxon>Spermatophyta</taxon>
        <taxon>Magnoliopsida</taxon>
        <taxon>eudicotyledons</taxon>
        <taxon>Gunneridae</taxon>
        <taxon>Pentapetalae</taxon>
        <taxon>asterids</taxon>
        <taxon>campanulids</taxon>
        <taxon>Asterales</taxon>
        <taxon>Asteraceae</taxon>
        <taxon>Carduoideae</taxon>
        <taxon>Cardueae</taxon>
        <taxon>Centaureinae</taxon>
        <taxon>Centaurea</taxon>
    </lineage>
</organism>
<evidence type="ECO:0000259" key="1">
    <source>
        <dbReference type="PROSITE" id="PS50878"/>
    </source>
</evidence>
<dbReference type="InterPro" id="IPR026960">
    <property type="entry name" value="RVT-Znf"/>
</dbReference>
<dbReference type="EMBL" id="JARYMX010000004">
    <property type="protein sequence ID" value="KAJ9550277.1"/>
    <property type="molecule type" value="Genomic_DNA"/>
</dbReference>
<gene>
    <name evidence="2" type="ORF">OSB04_014322</name>
</gene>
<dbReference type="PROSITE" id="PS50878">
    <property type="entry name" value="RT_POL"/>
    <property type="match status" value="1"/>
</dbReference>
<keyword evidence="3" id="KW-1185">Reference proteome</keyword>
<dbReference type="Pfam" id="PF13966">
    <property type="entry name" value="zf-RVT"/>
    <property type="match status" value="1"/>
</dbReference>
<dbReference type="PANTHER" id="PTHR33116">
    <property type="entry name" value="REVERSE TRANSCRIPTASE ZINC-BINDING DOMAIN-CONTAINING PROTEIN-RELATED-RELATED"/>
    <property type="match status" value="1"/>
</dbReference>
<dbReference type="AlphaFoldDB" id="A0AA38W7Y5"/>
<accession>A0AA38W7Y5</accession>
<dbReference type="SUPFAM" id="SSF56672">
    <property type="entry name" value="DNA/RNA polymerases"/>
    <property type="match status" value="1"/>
</dbReference>
<comment type="caution">
    <text evidence="2">The sequence shown here is derived from an EMBL/GenBank/DDBJ whole genome shotgun (WGS) entry which is preliminary data.</text>
</comment>
<sequence>MQFINHNLESAIKIAETLIGHVRHDYYSSCVDSANMDKHVIRKPKQSQMQTPRLFNLNNTEFVVFTLNNTRSFKVDFEKAFDNIRWSYLWEILAHMNFGRRWISWIKGVICTAKVSVLVNGSPTNQFGLEKGVRQGDPLSPYLFILAMEGLIAALKEAKEIGLLAGVKLPNNGPVISSLHYADDAIFLGKWNDGNLRNLMKILKAENELGKSTLNGIGVPGVEITRLATTVGCKEGKIPFQYLGIPIGASMSKTESWQPLLERFSKKLSSWKAKTLSVGGRFTLCKAVLRALGVYFFSLFKAPTSILQELERKRRKFFWGSTDDKKKTAWVAWEKVLNAREKGGLGIGSLRAQNWALLTKWWWRYKTEREATWRKVIAAIHGESGYLGGLTTESLKKGVWGSIAAINKAINASNIPIESLFQRHMGDGSNIKFWLEPWGGSETLINLYPRLADLEVDVNCSLADRVYVSDGRTNFQGCWRREIRNGRELNEVSAIATYCRNISLDQGDNSWKWGLTSSGNFSVASLRYAIDDMQLPRTGTLTLWNNLVPLKVRIHTWRARLDRLPTKVNLINKGFRLHNDTCPLCNDHSKSGDHLFITCRVASEVRRQLNCWWNEIPMHINTISEFFEDTCCTNQPDLNRPLKEIIGQAYFWLIWKGRNDVVFNNKSFNTHGTANMIQTTIFSWLKSRCNRRARTMIESTQRASIHKNQNTDG</sequence>